<keyword evidence="6" id="KW-1185">Reference proteome</keyword>
<sequence>MRTTKRMLLAVLSLGAMVVSLALASSPAGAHAWVTDLPSRQEYCSNGTLNDCGPIQYEPQSVEGPKGFPSAGAPDNQICSAGLAGFDQLNDPRGGNWPATNVSAGSHTFTWYHTARHSTTDYRYYITNGSYDPNTPLTRSELDLQPLYVEDYGGRQPNQIENHTFNLPDRTGRQMILAYWEIADTGNAFYACIDVDYSGNGNPDPDPPEGCDGIGAWGAGQVYQGGDEVTHSGEKYRAKWWTQGDEPGTTGQWGVWEHVGACSP</sequence>
<gene>
    <name evidence="5" type="ORF">ACFPET_16300</name>
</gene>
<dbReference type="EMBL" id="JBHSDK010000021">
    <property type="protein sequence ID" value="MFC4336763.1"/>
    <property type="molecule type" value="Genomic_DNA"/>
</dbReference>
<dbReference type="InterPro" id="IPR036573">
    <property type="entry name" value="CBM_sf_5/12"/>
</dbReference>
<dbReference type="Gene3D" id="2.70.50.50">
    <property type="entry name" value="chitin-binding protein cbp21"/>
    <property type="match status" value="1"/>
</dbReference>
<dbReference type="GO" id="GO:0004497">
    <property type="term" value="F:monooxygenase activity"/>
    <property type="evidence" value="ECO:0007669"/>
    <property type="project" value="UniProtKB-KW"/>
</dbReference>
<feature type="signal peptide" evidence="3">
    <location>
        <begin position="1"/>
        <end position="24"/>
    </location>
</feature>
<comment type="caution">
    <text evidence="5">The sequence shown here is derived from an EMBL/GenBank/DDBJ whole genome shotgun (WGS) entry which is preliminary data.</text>
</comment>
<protein>
    <submittedName>
        <fullName evidence="5">Lytic polysaccharide monooxygenase</fullName>
    </submittedName>
</protein>
<evidence type="ECO:0000259" key="4">
    <source>
        <dbReference type="SMART" id="SM00495"/>
    </source>
</evidence>
<evidence type="ECO:0000256" key="2">
    <source>
        <dbReference type="ARBA" id="ARBA00022801"/>
    </source>
</evidence>
<evidence type="ECO:0000313" key="5">
    <source>
        <dbReference type="EMBL" id="MFC4336763.1"/>
    </source>
</evidence>
<keyword evidence="5" id="KW-0503">Monooxygenase</keyword>
<dbReference type="Pfam" id="PF03067">
    <property type="entry name" value="LPMO_10"/>
    <property type="match status" value="1"/>
</dbReference>
<keyword evidence="5" id="KW-0560">Oxidoreductase</keyword>
<keyword evidence="2" id="KW-0378">Hydrolase</keyword>
<evidence type="ECO:0000256" key="3">
    <source>
        <dbReference type="SAM" id="SignalP"/>
    </source>
</evidence>
<dbReference type="SMART" id="SM00495">
    <property type="entry name" value="ChtBD3"/>
    <property type="match status" value="1"/>
</dbReference>
<proteinExistence type="predicted"/>
<evidence type="ECO:0000313" key="6">
    <source>
        <dbReference type="Proteomes" id="UP001595823"/>
    </source>
</evidence>
<feature type="domain" description="Chitin-binding type-3" evidence="4">
    <location>
        <begin position="214"/>
        <end position="259"/>
    </location>
</feature>
<organism evidence="5 6">
    <name type="scientific">Salininema proteolyticum</name>
    <dbReference type="NCBI Taxonomy" id="1607685"/>
    <lineage>
        <taxon>Bacteria</taxon>
        <taxon>Bacillati</taxon>
        <taxon>Actinomycetota</taxon>
        <taxon>Actinomycetes</taxon>
        <taxon>Glycomycetales</taxon>
        <taxon>Glycomycetaceae</taxon>
        <taxon>Salininema</taxon>
    </lineage>
</organism>
<reference evidence="6" key="1">
    <citation type="journal article" date="2019" name="Int. J. Syst. Evol. Microbiol.">
        <title>The Global Catalogue of Microorganisms (GCM) 10K type strain sequencing project: providing services to taxonomists for standard genome sequencing and annotation.</title>
        <authorList>
            <consortium name="The Broad Institute Genomics Platform"/>
            <consortium name="The Broad Institute Genome Sequencing Center for Infectious Disease"/>
            <person name="Wu L."/>
            <person name="Ma J."/>
        </authorList>
    </citation>
    <scope>NUCLEOTIDE SEQUENCE [LARGE SCALE GENOMIC DNA]</scope>
    <source>
        <strain evidence="6">IBRC-M 10908</strain>
    </source>
</reference>
<feature type="chain" id="PRO_5045180658" evidence="3">
    <location>
        <begin position="25"/>
        <end position="264"/>
    </location>
</feature>
<dbReference type="SUPFAM" id="SSF81296">
    <property type="entry name" value="E set domains"/>
    <property type="match status" value="1"/>
</dbReference>
<name>A0ABV8U0Y1_9ACTN</name>
<dbReference type="Pfam" id="PF02839">
    <property type="entry name" value="CBM_5_12"/>
    <property type="match status" value="1"/>
</dbReference>
<accession>A0ABV8U0Y1</accession>
<dbReference type="RefSeq" id="WP_380622995.1">
    <property type="nucleotide sequence ID" value="NZ_JBHSDK010000021.1"/>
</dbReference>
<dbReference type="Gene3D" id="2.10.10.20">
    <property type="entry name" value="Carbohydrate-binding module superfamily 5/12"/>
    <property type="match status" value="1"/>
</dbReference>
<dbReference type="CDD" id="cd21177">
    <property type="entry name" value="LPMO_AA10"/>
    <property type="match status" value="1"/>
</dbReference>
<dbReference type="InterPro" id="IPR004302">
    <property type="entry name" value="Cellulose/chitin-bd_N"/>
</dbReference>
<dbReference type="SUPFAM" id="SSF51055">
    <property type="entry name" value="Carbohydrate binding domain"/>
    <property type="match status" value="1"/>
</dbReference>
<keyword evidence="1 3" id="KW-0732">Signal</keyword>
<dbReference type="Proteomes" id="UP001595823">
    <property type="component" value="Unassembled WGS sequence"/>
</dbReference>
<evidence type="ECO:0000256" key="1">
    <source>
        <dbReference type="ARBA" id="ARBA00022729"/>
    </source>
</evidence>
<dbReference type="InterPro" id="IPR003610">
    <property type="entry name" value="CBM5/12"/>
</dbReference>
<dbReference type="InterPro" id="IPR051024">
    <property type="entry name" value="GlcNAc_Chitin_IntDeg"/>
</dbReference>
<dbReference type="PANTHER" id="PTHR34823:SF1">
    <property type="entry name" value="CHITIN-BINDING TYPE-4 DOMAIN-CONTAINING PROTEIN"/>
    <property type="match status" value="1"/>
</dbReference>
<dbReference type="CDD" id="cd12215">
    <property type="entry name" value="ChiC_BD"/>
    <property type="match status" value="1"/>
</dbReference>
<dbReference type="InterPro" id="IPR014756">
    <property type="entry name" value="Ig_E-set"/>
</dbReference>
<dbReference type="PANTHER" id="PTHR34823">
    <property type="entry name" value="GLCNAC-BINDING PROTEIN A"/>
    <property type="match status" value="1"/>
</dbReference>